<dbReference type="InterPro" id="IPR010131">
    <property type="entry name" value="MdtP/NodT-like"/>
</dbReference>
<keyword evidence="2" id="KW-0564">Palmitate</keyword>
<keyword evidence="2" id="KW-0812">Transmembrane</keyword>
<protein>
    <submittedName>
        <fullName evidence="3">RND transporter</fullName>
    </submittedName>
</protein>
<dbReference type="SUPFAM" id="SSF56954">
    <property type="entry name" value="Outer membrane efflux proteins (OEP)"/>
    <property type="match status" value="1"/>
</dbReference>
<evidence type="ECO:0000256" key="1">
    <source>
        <dbReference type="ARBA" id="ARBA00007613"/>
    </source>
</evidence>
<comment type="subcellular location">
    <subcellularLocation>
        <location evidence="2">Cell membrane</location>
        <topology evidence="2">Lipid-anchor</topology>
    </subcellularLocation>
</comment>
<dbReference type="InterPro" id="IPR003423">
    <property type="entry name" value="OMP_efflux"/>
</dbReference>
<comment type="caution">
    <text evidence="3">The sequence shown here is derived from an EMBL/GenBank/DDBJ whole genome shotgun (WGS) entry which is preliminary data.</text>
</comment>
<dbReference type="Gene3D" id="1.20.1600.10">
    <property type="entry name" value="Outer membrane efflux proteins (OEP)"/>
    <property type="match status" value="1"/>
</dbReference>
<dbReference type="GO" id="GO:0005886">
    <property type="term" value="C:plasma membrane"/>
    <property type="evidence" value="ECO:0007669"/>
    <property type="project" value="UniProtKB-SubCell"/>
</dbReference>
<sequence>MSIRPSLAACCIASAALSACMSLQGPAPQPAAPLASSYPRGDEAAAELPAWRDYFVADELRGLIEQALSNNRDLRVTLARVEQARAAYGLQRAAQFPVVGVQASNSRSLTPADLNLTRRPLVAGDVQIGLGLSNWEIDFWGRLGLLKDAALESFLAADEQRRAFTLSLIAQVADGYVQLRSLDDRLALARQTVASRRETLKIFSRREAVGAVSRLSVTQVETLLTQAEALQVQLEQQREAQWQALQLLVGEVPRLRTEAVPLDDAALMASLRPGLPSQLLQRRPDLLAADHKLRAAHANVGAARAAFFPQVQLTAAFGTASAELGGLFDRGSRAWQFAPSISLPIFDGGRREQNLSLETLRRDEAVAQYERTVQQAFKDVADALAARQSFADQLEIADRALASQKERARLAKLRYDSGAAPYLEVLDAERDLLTAEQQRAQVRGALLSSRVALFAALGGGAPEAATAVAAPAAPSTSSTH</sequence>
<dbReference type="AlphaFoldDB" id="A0A2W5FKZ1"/>
<comment type="similarity">
    <text evidence="1 2">Belongs to the outer membrane factor (OMF) (TC 1.B.17) family.</text>
</comment>
<dbReference type="NCBIfam" id="TIGR01845">
    <property type="entry name" value="outer_NodT"/>
    <property type="match status" value="1"/>
</dbReference>
<feature type="chain" id="PRO_5015798879" evidence="2">
    <location>
        <begin position="22"/>
        <end position="480"/>
    </location>
</feature>
<gene>
    <name evidence="3" type="ORF">DI603_12045</name>
</gene>
<evidence type="ECO:0000313" key="4">
    <source>
        <dbReference type="Proteomes" id="UP000249633"/>
    </source>
</evidence>
<keyword evidence="2" id="KW-0449">Lipoprotein</keyword>
<keyword evidence="2" id="KW-1134">Transmembrane beta strand</keyword>
<evidence type="ECO:0000256" key="2">
    <source>
        <dbReference type="RuleBase" id="RU362097"/>
    </source>
</evidence>
<accession>A0A2W5FKZ1</accession>
<dbReference type="Gene3D" id="2.20.200.10">
    <property type="entry name" value="Outer membrane efflux proteins (OEP)"/>
    <property type="match status" value="1"/>
</dbReference>
<dbReference type="GO" id="GO:0015562">
    <property type="term" value="F:efflux transmembrane transporter activity"/>
    <property type="evidence" value="ECO:0007669"/>
    <property type="project" value="InterPro"/>
</dbReference>
<reference evidence="3 4" key="1">
    <citation type="submission" date="2017-08" db="EMBL/GenBank/DDBJ databases">
        <title>Infants hospitalized years apart are colonized by the same room-sourced microbial strains.</title>
        <authorList>
            <person name="Brooks B."/>
            <person name="Olm M.R."/>
            <person name="Firek B.A."/>
            <person name="Baker R."/>
            <person name="Thomas B.C."/>
            <person name="Morowitz M.J."/>
            <person name="Banfield J.F."/>
        </authorList>
    </citation>
    <scope>NUCLEOTIDE SEQUENCE [LARGE SCALE GENOMIC DNA]</scope>
    <source>
        <strain evidence="3">S2_012_000_R2_81</strain>
    </source>
</reference>
<dbReference type="PANTHER" id="PTHR30203:SF33">
    <property type="entry name" value="BLR4455 PROTEIN"/>
    <property type="match status" value="1"/>
</dbReference>
<dbReference type="Pfam" id="PF02321">
    <property type="entry name" value="OEP"/>
    <property type="match status" value="2"/>
</dbReference>
<keyword evidence="2" id="KW-0472">Membrane</keyword>
<dbReference type="PROSITE" id="PS51257">
    <property type="entry name" value="PROKAR_LIPOPROTEIN"/>
    <property type="match status" value="1"/>
</dbReference>
<keyword evidence="2" id="KW-0732">Signal</keyword>
<dbReference type="Proteomes" id="UP000249633">
    <property type="component" value="Unassembled WGS sequence"/>
</dbReference>
<dbReference type="EMBL" id="QFOD01000010">
    <property type="protein sequence ID" value="PZP31582.1"/>
    <property type="molecule type" value="Genomic_DNA"/>
</dbReference>
<organism evidence="3 4">
    <name type="scientific">Roseateles depolymerans</name>
    <dbReference type="NCBI Taxonomy" id="76731"/>
    <lineage>
        <taxon>Bacteria</taxon>
        <taxon>Pseudomonadati</taxon>
        <taxon>Pseudomonadota</taxon>
        <taxon>Betaproteobacteria</taxon>
        <taxon>Burkholderiales</taxon>
        <taxon>Sphaerotilaceae</taxon>
        <taxon>Roseateles</taxon>
    </lineage>
</organism>
<dbReference type="PANTHER" id="PTHR30203">
    <property type="entry name" value="OUTER MEMBRANE CATION EFFLUX PROTEIN"/>
    <property type="match status" value="1"/>
</dbReference>
<evidence type="ECO:0000313" key="3">
    <source>
        <dbReference type="EMBL" id="PZP31582.1"/>
    </source>
</evidence>
<name>A0A2W5FKZ1_9BURK</name>
<proteinExistence type="inferred from homology"/>
<feature type="signal peptide" evidence="2">
    <location>
        <begin position="1"/>
        <end position="21"/>
    </location>
</feature>